<dbReference type="OrthoDB" id="5918741at2"/>
<evidence type="ECO:0000256" key="1">
    <source>
        <dbReference type="SAM" id="MobiDB-lite"/>
    </source>
</evidence>
<dbReference type="AlphaFoldDB" id="A0A420EDV9"/>
<feature type="compositionally biased region" description="Polar residues" evidence="1">
    <location>
        <begin position="1"/>
        <end position="15"/>
    </location>
</feature>
<dbReference type="EMBL" id="RAQO01000005">
    <property type="protein sequence ID" value="RKF18861.1"/>
    <property type="molecule type" value="Genomic_DNA"/>
</dbReference>
<comment type="caution">
    <text evidence="2">The sequence shown here is derived from an EMBL/GenBank/DDBJ whole genome shotgun (WGS) entry which is preliminary data.</text>
</comment>
<reference evidence="2 3" key="1">
    <citation type="submission" date="2018-09" db="EMBL/GenBank/DDBJ databases">
        <authorList>
            <person name="Wang Z."/>
        </authorList>
    </citation>
    <scope>NUCLEOTIDE SEQUENCE [LARGE SCALE GENOMIC DNA]</scope>
    <source>
        <strain evidence="2 3">ALS 81</strain>
    </source>
</reference>
<organism evidence="2 3">
    <name type="scientific">Alginatibacterium sediminis</name>
    <dbReference type="NCBI Taxonomy" id="2164068"/>
    <lineage>
        <taxon>Bacteria</taxon>
        <taxon>Pseudomonadati</taxon>
        <taxon>Pseudomonadota</taxon>
        <taxon>Gammaproteobacteria</taxon>
        <taxon>Alteromonadales</taxon>
        <taxon>Alteromonadaceae</taxon>
        <taxon>Alginatibacterium</taxon>
    </lineage>
</organism>
<dbReference type="Proteomes" id="UP000286482">
    <property type="component" value="Unassembled WGS sequence"/>
</dbReference>
<accession>A0A420EDV9</accession>
<protein>
    <submittedName>
        <fullName evidence="2">DUF3545 family protein</fullName>
    </submittedName>
</protein>
<evidence type="ECO:0000313" key="2">
    <source>
        <dbReference type="EMBL" id="RKF18861.1"/>
    </source>
</evidence>
<dbReference type="Pfam" id="PF12065">
    <property type="entry name" value="DUF3545"/>
    <property type="match status" value="1"/>
</dbReference>
<proteinExistence type="predicted"/>
<keyword evidence="3" id="KW-1185">Reference proteome</keyword>
<sequence>MDQVSFENVESTTKGSKGANKKRKWREIEAIKDRIRLEEELQSIDFNYSLSEEFEY</sequence>
<evidence type="ECO:0000313" key="3">
    <source>
        <dbReference type="Proteomes" id="UP000286482"/>
    </source>
</evidence>
<feature type="region of interest" description="Disordered" evidence="1">
    <location>
        <begin position="1"/>
        <end position="23"/>
    </location>
</feature>
<dbReference type="RefSeq" id="WP_120354941.1">
    <property type="nucleotide sequence ID" value="NZ_RAQO01000005.1"/>
</dbReference>
<dbReference type="InterPro" id="IPR021932">
    <property type="entry name" value="DUF3545"/>
</dbReference>
<name>A0A420EDV9_9ALTE</name>
<gene>
    <name evidence="2" type="ORF">DBZ36_10760</name>
</gene>